<dbReference type="GO" id="GO:0008270">
    <property type="term" value="F:zinc ion binding"/>
    <property type="evidence" value="ECO:0007669"/>
    <property type="project" value="InterPro"/>
</dbReference>
<gene>
    <name evidence="3" type="ORF">GRF29_96g1037044</name>
</gene>
<accession>A0AAN6LUP2</accession>
<organism evidence="3 4">
    <name type="scientific">Pseudopithomyces chartarum</name>
    <dbReference type="NCBI Taxonomy" id="1892770"/>
    <lineage>
        <taxon>Eukaryota</taxon>
        <taxon>Fungi</taxon>
        <taxon>Dikarya</taxon>
        <taxon>Ascomycota</taxon>
        <taxon>Pezizomycotina</taxon>
        <taxon>Dothideomycetes</taxon>
        <taxon>Pleosporomycetidae</taxon>
        <taxon>Pleosporales</taxon>
        <taxon>Massarineae</taxon>
        <taxon>Didymosphaeriaceae</taxon>
        <taxon>Pseudopithomyces</taxon>
    </lineage>
</organism>
<evidence type="ECO:0000256" key="1">
    <source>
        <dbReference type="ARBA" id="ARBA00023242"/>
    </source>
</evidence>
<feature type="domain" description="Xylanolytic transcriptional activator regulatory" evidence="2">
    <location>
        <begin position="48"/>
        <end position="121"/>
    </location>
</feature>
<reference evidence="3 4" key="1">
    <citation type="submission" date="2021-02" db="EMBL/GenBank/DDBJ databases">
        <title>Genome assembly of Pseudopithomyces chartarum.</title>
        <authorList>
            <person name="Jauregui R."/>
            <person name="Singh J."/>
            <person name="Voisey C."/>
        </authorList>
    </citation>
    <scope>NUCLEOTIDE SEQUENCE [LARGE SCALE GENOMIC DNA]</scope>
    <source>
        <strain evidence="3 4">AGR01</strain>
    </source>
</reference>
<dbReference type="Proteomes" id="UP001280581">
    <property type="component" value="Unassembled WGS sequence"/>
</dbReference>
<dbReference type="Pfam" id="PF04082">
    <property type="entry name" value="Fungal_trans"/>
    <property type="match status" value="1"/>
</dbReference>
<dbReference type="CDD" id="cd12148">
    <property type="entry name" value="fungal_TF_MHR"/>
    <property type="match status" value="1"/>
</dbReference>
<sequence>MHPKPDLHYIWNKAISALMEDFLSPSMATVNAAVLDQIGRPSVSIMGNVTLCGRTISLAQTFGLHRDPTNWNITETEKLNRIRSWWGVLITDYWTSIAYGVLPHIGKRFYDVPLPTIESLMPSRATPGQRCATVSFVHLCALTELLGDILPLVYEINPDRTTLGDTVESLRAQLKKLEDQLPEWLPLPNKPGTSNLWFCFLSIANYTLERCSDSVAKIASLTTRGSAPPPEAILVMPERPNEAHTGPVMDDASLLLSDLLDPNAFDFSWEALWDTPSGMTNFSL</sequence>
<dbReference type="GO" id="GO:0005634">
    <property type="term" value="C:nucleus"/>
    <property type="evidence" value="ECO:0007669"/>
    <property type="project" value="TreeGrafter"/>
</dbReference>
<dbReference type="GO" id="GO:0006351">
    <property type="term" value="P:DNA-templated transcription"/>
    <property type="evidence" value="ECO:0007669"/>
    <property type="project" value="InterPro"/>
</dbReference>
<dbReference type="InterPro" id="IPR007219">
    <property type="entry name" value="XnlR_reg_dom"/>
</dbReference>
<dbReference type="PANTHER" id="PTHR31668">
    <property type="entry name" value="GLUCOSE TRANSPORT TRANSCRIPTION REGULATOR RGT1-RELATED-RELATED"/>
    <property type="match status" value="1"/>
</dbReference>
<dbReference type="PANTHER" id="PTHR31668:SF10">
    <property type="entry name" value="ZN(II)2CYS6 TRANSCRIPTION FACTOR (EUROFUNG)"/>
    <property type="match status" value="1"/>
</dbReference>
<keyword evidence="1" id="KW-0539">Nucleus</keyword>
<keyword evidence="4" id="KW-1185">Reference proteome</keyword>
<dbReference type="GO" id="GO:0001080">
    <property type="term" value="P:nitrogen catabolite activation of transcription from RNA polymerase II promoter"/>
    <property type="evidence" value="ECO:0007669"/>
    <property type="project" value="TreeGrafter"/>
</dbReference>
<protein>
    <recommendedName>
        <fullName evidence="2">Xylanolytic transcriptional activator regulatory domain-containing protein</fullName>
    </recommendedName>
</protein>
<dbReference type="AlphaFoldDB" id="A0AAN6LUP2"/>
<dbReference type="EMBL" id="WVTA01000008">
    <property type="protein sequence ID" value="KAK3207968.1"/>
    <property type="molecule type" value="Genomic_DNA"/>
</dbReference>
<name>A0AAN6LUP2_9PLEO</name>
<comment type="caution">
    <text evidence="3">The sequence shown here is derived from an EMBL/GenBank/DDBJ whole genome shotgun (WGS) entry which is preliminary data.</text>
</comment>
<dbReference type="GO" id="GO:0003677">
    <property type="term" value="F:DNA binding"/>
    <property type="evidence" value="ECO:0007669"/>
    <property type="project" value="InterPro"/>
</dbReference>
<proteinExistence type="predicted"/>
<evidence type="ECO:0000313" key="3">
    <source>
        <dbReference type="EMBL" id="KAK3207968.1"/>
    </source>
</evidence>
<evidence type="ECO:0000259" key="2">
    <source>
        <dbReference type="SMART" id="SM00906"/>
    </source>
</evidence>
<dbReference type="InterPro" id="IPR050797">
    <property type="entry name" value="Carb_Metab_Trans_Reg"/>
</dbReference>
<evidence type="ECO:0000313" key="4">
    <source>
        <dbReference type="Proteomes" id="UP001280581"/>
    </source>
</evidence>
<dbReference type="SMART" id="SM00906">
    <property type="entry name" value="Fungal_trans"/>
    <property type="match status" value="1"/>
</dbReference>